<sequence length="122" mass="13760">MVHYMARFSPQNWKSPSPPPFPSADWWTSHAFENIKENCQAASPPERSEAAELRNGLMRREVAYCVCPPERSEAAERSEKVIRSGVAVLAKCRARHQMTVSPLRFPAHDSPPRFPAPLTGFI</sequence>
<evidence type="ECO:0000313" key="2">
    <source>
        <dbReference type="Proteomes" id="UP000838756"/>
    </source>
</evidence>
<protein>
    <submittedName>
        <fullName evidence="1">Jg22333 protein</fullName>
    </submittedName>
</protein>
<reference evidence="1" key="1">
    <citation type="submission" date="2022-03" db="EMBL/GenBank/DDBJ databases">
        <authorList>
            <person name="Lindestad O."/>
        </authorList>
    </citation>
    <scope>NUCLEOTIDE SEQUENCE</scope>
</reference>
<accession>A0A8S4S0V7</accession>
<comment type="caution">
    <text evidence="1">The sequence shown here is derived from an EMBL/GenBank/DDBJ whole genome shotgun (WGS) entry which is preliminary data.</text>
</comment>
<proteinExistence type="predicted"/>
<gene>
    <name evidence="1" type="primary">jg22333</name>
    <name evidence="1" type="ORF">PAEG_LOCUS20806</name>
</gene>
<dbReference type="OrthoDB" id="10553993at2759"/>
<dbReference type="Proteomes" id="UP000838756">
    <property type="component" value="Unassembled WGS sequence"/>
</dbReference>
<keyword evidence="2" id="KW-1185">Reference proteome</keyword>
<organism evidence="1 2">
    <name type="scientific">Pararge aegeria aegeria</name>
    <dbReference type="NCBI Taxonomy" id="348720"/>
    <lineage>
        <taxon>Eukaryota</taxon>
        <taxon>Metazoa</taxon>
        <taxon>Ecdysozoa</taxon>
        <taxon>Arthropoda</taxon>
        <taxon>Hexapoda</taxon>
        <taxon>Insecta</taxon>
        <taxon>Pterygota</taxon>
        <taxon>Neoptera</taxon>
        <taxon>Endopterygota</taxon>
        <taxon>Lepidoptera</taxon>
        <taxon>Glossata</taxon>
        <taxon>Ditrysia</taxon>
        <taxon>Papilionoidea</taxon>
        <taxon>Nymphalidae</taxon>
        <taxon>Satyrinae</taxon>
        <taxon>Satyrini</taxon>
        <taxon>Parargina</taxon>
        <taxon>Pararge</taxon>
    </lineage>
</organism>
<evidence type="ECO:0000313" key="1">
    <source>
        <dbReference type="EMBL" id="CAH2244906.1"/>
    </source>
</evidence>
<dbReference type="AlphaFoldDB" id="A0A8S4S0V7"/>
<name>A0A8S4S0V7_9NEOP</name>
<dbReference type="EMBL" id="CAKXAJ010025868">
    <property type="protein sequence ID" value="CAH2244906.1"/>
    <property type="molecule type" value="Genomic_DNA"/>
</dbReference>